<keyword evidence="2" id="KW-0472">Membrane</keyword>
<keyword evidence="2" id="KW-0812">Transmembrane</keyword>
<protein>
    <recommendedName>
        <fullName evidence="5">Membrane fusion protein biotin-lipoyl like domain-containing protein</fullName>
    </recommendedName>
</protein>
<feature type="compositionally biased region" description="Low complexity" evidence="1">
    <location>
        <begin position="61"/>
        <end position="73"/>
    </location>
</feature>
<proteinExistence type="predicted"/>
<feature type="transmembrane region" description="Helical" evidence="2">
    <location>
        <begin position="102"/>
        <end position="122"/>
    </location>
</feature>
<dbReference type="InterPro" id="IPR011053">
    <property type="entry name" value="Single_hybrid_motif"/>
</dbReference>
<comment type="caution">
    <text evidence="3">The sequence shown here is derived from an EMBL/GenBank/DDBJ whole genome shotgun (WGS) entry which is preliminary data.</text>
</comment>
<dbReference type="SUPFAM" id="SSF51230">
    <property type="entry name" value="Single hybrid motif"/>
    <property type="match status" value="1"/>
</dbReference>
<accession>A0ABP9DK99</accession>
<evidence type="ECO:0008006" key="5">
    <source>
        <dbReference type="Google" id="ProtNLM"/>
    </source>
</evidence>
<dbReference type="RefSeq" id="WP_345696446.1">
    <property type="nucleotide sequence ID" value="NZ_BAABIS010000001.1"/>
</dbReference>
<name>A0ABP9DK99_9ACTN</name>
<keyword evidence="4" id="KW-1185">Reference proteome</keyword>
<keyword evidence="2" id="KW-1133">Transmembrane helix</keyword>
<dbReference type="Proteomes" id="UP001501752">
    <property type="component" value="Unassembled WGS sequence"/>
</dbReference>
<evidence type="ECO:0000313" key="4">
    <source>
        <dbReference type="Proteomes" id="UP001501752"/>
    </source>
</evidence>
<dbReference type="Gene3D" id="2.40.50.100">
    <property type="match status" value="1"/>
</dbReference>
<evidence type="ECO:0000313" key="3">
    <source>
        <dbReference type="EMBL" id="GAA4843949.1"/>
    </source>
</evidence>
<feature type="compositionally biased region" description="Low complexity" evidence="1">
    <location>
        <begin position="1"/>
        <end position="46"/>
    </location>
</feature>
<gene>
    <name evidence="3" type="ORF">GCM10023235_20250</name>
</gene>
<sequence>MTTATTPPEAKTPAGTTPPAESGPAPAPAATAEGPRPAGGSAPAEPGAGGEGTHTSAVTQVARPSAAEPAESRSRAAVAAARAAAVLEPGLDQPVRLIGARLWVAGVALLLAVGAGAGWAAFGSLPHTLTVNAVVAHGPAPVQVAADRAGALFETRVRPGDRVAAGQTVAVVRTAGEGDVEVRAAAPGTVTALLAAPGAQLAPGSPVVALDPSDAPAVVRLVATSAKDAARLAPGRAVLVPLPGGGVVRAVVTAADPLPVAAGSLAGTLPVAPPGLPAGDTPVWLAYARLPDGTTVSAPFTLPVKVDLGARHPYQAVLNKEPRR</sequence>
<dbReference type="CDD" id="cd06850">
    <property type="entry name" value="biotinyl_domain"/>
    <property type="match status" value="1"/>
</dbReference>
<dbReference type="EMBL" id="BAABIS010000001">
    <property type="protein sequence ID" value="GAA4843949.1"/>
    <property type="molecule type" value="Genomic_DNA"/>
</dbReference>
<organism evidence="3 4">
    <name type="scientific">Kitasatospora terrestris</name>
    <dbReference type="NCBI Taxonomy" id="258051"/>
    <lineage>
        <taxon>Bacteria</taxon>
        <taxon>Bacillati</taxon>
        <taxon>Actinomycetota</taxon>
        <taxon>Actinomycetes</taxon>
        <taxon>Kitasatosporales</taxon>
        <taxon>Streptomycetaceae</taxon>
        <taxon>Kitasatospora</taxon>
    </lineage>
</organism>
<evidence type="ECO:0000256" key="1">
    <source>
        <dbReference type="SAM" id="MobiDB-lite"/>
    </source>
</evidence>
<feature type="region of interest" description="Disordered" evidence="1">
    <location>
        <begin position="1"/>
        <end position="73"/>
    </location>
</feature>
<reference evidence="4" key="1">
    <citation type="journal article" date="2019" name="Int. J. Syst. Evol. Microbiol.">
        <title>The Global Catalogue of Microorganisms (GCM) 10K type strain sequencing project: providing services to taxonomists for standard genome sequencing and annotation.</title>
        <authorList>
            <consortium name="The Broad Institute Genomics Platform"/>
            <consortium name="The Broad Institute Genome Sequencing Center for Infectious Disease"/>
            <person name="Wu L."/>
            <person name="Ma J."/>
        </authorList>
    </citation>
    <scope>NUCLEOTIDE SEQUENCE [LARGE SCALE GENOMIC DNA]</scope>
    <source>
        <strain evidence="4">JCM 13006</strain>
    </source>
</reference>
<evidence type="ECO:0000256" key="2">
    <source>
        <dbReference type="SAM" id="Phobius"/>
    </source>
</evidence>